<sequence>MSQEDREAIEQMDTDAGLISGDVGAVVHTVRPGDEGYSLSLKVGKFGSDLSSMKAIAFSTKGVEHSLEGAMKIDTYVFLGKMERFSMSGVPAKTHRQRVSRLRADIRREVLKGLSMY</sequence>
<reference evidence="1" key="2">
    <citation type="submission" date="2021-10" db="EMBL/GenBank/DDBJ databases">
        <title>Phylogenomics reveals ancestral predisposition of the termite-cultivated fungus Termitomyces towards a domesticated lifestyle.</title>
        <authorList>
            <person name="Auxier B."/>
            <person name="Grum-Grzhimaylo A."/>
            <person name="Cardenas M.E."/>
            <person name="Lodge J.D."/>
            <person name="Laessoe T."/>
            <person name="Pedersen O."/>
            <person name="Smith M.E."/>
            <person name="Kuyper T.W."/>
            <person name="Franco-Molano E.A."/>
            <person name="Baroni T.J."/>
            <person name="Aanen D.K."/>
        </authorList>
    </citation>
    <scope>NUCLEOTIDE SEQUENCE</scope>
    <source>
        <strain evidence="1">D49</strain>
    </source>
</reference>
<reference evidence="1" key="1">
    <citation type="submission" date="2021-02" db="EMBL/GenBank/DDBJ databases">
        <authorList>
            <person name="Nieuwenhuis M."/>
            <person name="Van De Peppel L.J.J."/>
        </authorList>
    </citation>
    <scope>NUCLEOTIDE SEQUENCE</scope>
    <source>
        <strain evidence="1">D49</strain>
    </source>
</reference>
<organism evidence="1 2">
    <name type="scientific">Sphagnurus paluster</name>
    <dbReference type="NCBI Taxonomy" id="117069"/>
    <lineage>
        <taxon>Eukaryota</taxon>
        <taxon>Fungi</taxon>
        <taxon>Dikarya</taxon>
        <taxon>Basidiomycota</taxon>
        <taxon>Agaricomycotina</taxon>
        <taxon>Agaricomycetes</taxon>
        <taxon>Agaricomycetidae</taxon>
        <taxon>Agaricales</taxon>
        <taxon>Tricholomatineae</taxon>
        <taxon>Lyophyllaceae</taxon>
        <taxon>Sphagnurus</taxon>
    </lineage>
</organism>
<comment type="caution">
    <text evidence="1">The sequence shown here is derived from an EMBL/GenBank/DDBJ whole genome shotgun (WGS) entry which is preliminary data.</text>
</comment>
<accession>A0A9P7FS07</accession>
<evidence type="ECO:0000313" key="2">
    <source>
        <dbReference type="Proteomes" id="UP000717328"/>
    </source>
</evidence>
<dbReference type="OrthoDB" id="3042696at2759"/>
<gene>
    <name evidence="1" type="ORF">H0H81_004443</name>
</gene>
<dbReference type="AlphaFoldDB" id="A0A9P7FS07"/>
<proteinExistence type="predicted"/>
<evidence type="ECO:0000313" key="1">
    <source>
        <dbReference type="EMBL" id="KAG5637472.1"/>
    </source>
</evidence>
<dbReference type="EMBL" id="JABCKI010005827">
    <property type="protein sequence ID" value="KAG5637472.1"/>
    <property type="molecule type" value="Genomic_DNA"/>
</dbReference>
<keyword evidence="2" id="KW-1185">Reference proteome</keyword>
<dbReference type="Proteomes" id="UP000717328">
    <property type="component" value="Unassembled WGS sequence"/>
</dbReference>
<name>A0A9P7FS07_9AGAR</name>
<protein>
    <submittedName>
        <fullName evidence="1">Uncharacterized protein</fullName>
    </submittedName>
</protein>